<feature type="transmembrane region" description="Helical" evidence="1">
    <location>
        <begin position="29"/>
        <end position="47"/>
    </location>
</feature>
<keyword evidence="4" id="KW-1185">Reference proteome</keyword>
<gene>
    <name evidence="3" type="primary">LOC112282162</name>
    <name evidence="2" type="ORF">PHYPA_007339</name>
</gene>
<dbReference type="EMBL" id="ABEU02000005">
    <property type="protein sequence ID" value="PNR53664.1"/>
    <property type="molecule type" value="Genomic_DNA"/>
</dbReference>
<keyword evidence="1" id="KW-0812">Transmembrane</keyword>
<dbReference type="PANTHER" id="PTHR32251:SF23">
    <property type="entry name" value="3-OXO-5-ALPHA-STEROID 4-DEHYDROGENASE (DUF1295)"/>
    <property type="match status" value="1"/>
</dbReference>
<protein>
    <submittedName>
        <fullName evidence="2 3">Uncharacterized protein</fullName>
    </submittedName>
</protein>
<dbReference type="Gramene" id="Pp3c5_6630V3.1">
    <property type="protein sequence ID" value="Pp3c5_6630V3.1"/>
    <property type="gene ID" value="Pp3c5_6630"/>
</dbReference>
<feature type="transmembrane region" description="Helical" evidence="1">
    <location>
        <begin position="105"/>
        <end position="121"/>
    </location>
</feature>
<evidence type="ECO:0000313" key="3">
    <source>
        <dbReference type="EnsemblPlants" id="Pp3c5_6630V3.1"/>
    </source>
</evidence>
<dbReference type="FunCoup" id="A0A2K1KIQ2">
    <property type="interactions" value="317"/>
</dbReference>
<dbReference type="STRING" id="3218.A0A2K1KIQ2"/>
<dbReference type="EnsemblPlants" id="Pp3c5_6630V3.2">
    <property type="protein sequence ID" value="Pp3c5_6630V3.2"/>
    <property type="gene ID" value="Pp3c5_6630"/>
</dbReference>
<dbReference type="Gramene" id="Pp3c5_6630V3.2">
    <property type="protein sequence ID" value="Pp3c5_6630V3.2"/>
    <property type="gene ID" value="Pp3c5_6630"/>
</dbReference>
<keyword evidence="1" id="KW-1133">Transmembrane helix</keyword>
<dbReference type="AlphaFoldDB" id="A0A2K1KIQ2"/>
<dbReference type="PROSITE" id="PS50244">
    <property type="entry name" value="S5A_REDUCTASE"/>
    <property type="match status" value="1"/>
</dbReference>
<accession>A0A2K1KIQ2</accession>
<organism evidence="2">
    <name type="scientific">Physcomitrium patens</name>
    <name type="common">Spreading-leaved earth moss</name>
    <name type="synonym">Physcomitrella patens</name>
    <dbReference type="NCBI Taxonomy" id="3218"/>
    <lineage>
        <taxon>Eukaryota</taxon>
        <taxon>Viridiplantae</taxon>
        <taxon>Streptophyta</taxon>
        <taxon>Embryophyta</taxon>
        <taxon>Bryophyta</taxon>
        <taxon>Bryophytina</taxon>
        <taxon>Bryopsida</taxon>
        <taxon>Funariidae</taxon>
        <taxon>Funariales</taxon>
        <taxon>Funariaceae</taxon>
        <taxon>Physcomitrium</taxon>
    </lineage>
</organism>
<dbReference type="Gene3D" id="1.20.120.1630">
    <property type="match status" value="1"/>
</dbReference>
<dbReference type="PANTHER" id="PTHR32251">
    <property type="entry name" value="3-OXO-5-ALPHA-STEROID 4-DEHYDROGENASE"/>
    <property type="match status" value="1"/>
</dbReference>
<feature type="transmembrane region" description="Helical" evidence="1">
    <location>
        <begin position="212"/>
        <end position="230"/>
    </location>
</feature>
<name>A0A2K1KIQ2_PHYPA</name>
<evidence type="ECO:0000313" key="2">
    <source>
        <dbReference type="EMBL" id="PNR53664.1"/>
    </source>
</evidence>
<keyword evidence="1" id="KW-0472">Membrane</keyword>
<feature type="transmembrane region" description="Helical" evidence="1">
    <location>
        <begin position="75"/>
        <end position="93"/>
    </location>
</feature>
<sequence length="345" mass="40306">MAMMSTSACEAGTMAVSPISRTSRNTSNAALAVVVAIPAFIFQWAFLHRCPDGSSKQEDSWRWSRVCEWGRNSPLGLVNAIFFLNVSVLFWVVSLVQESTWLIDPYWTIIPVMIGYFFRTHPRAESDPWRSRAVMSLLWVWSIRLTHSYFRRENWQWGEREDWRFSQLRKQHSKHWWWMSFFAAYLSQQIFLVGICLPLYAVHSKQTPWNTWDTIACFLCATGIVLAYFADTQLHMFMSKNQNLRDLGAPPIPVLQEGVWRYSRHPNYVGEQLWWWGLALFAWNLQQGWMAAGAAVNSACLAYVTVLVERKMLEKSSRASTYRRYQETTSVWIPWIKFNAAKKTL</sequence>
<dbReference type="PaxDb" id="3218-PP1S41_16V6.1"/>
<dbReference type="EnsemblPlants" id="Pp3c5_6630V3.1">
    <property type="protein sequence ID" value="Pp3c5_6630V3.1"/>
    <property type="gene ID" value="Pp3c5_6630"/>
</dbReference>
<proteinExistence type="predicted"/>
<reference evidence="2 4" key="2">
    <citation type="journal article" date="2018" name="Plant J.">
        <title>The Physcomitrella patens chromosome-scale assembly reveals moss genome structure and evolution.</title>
        <authorList>
            <person name="Lang D."/>
            <person name="Ullrich K.K."/>
            <person name="Murat F."/>
            <person name="Fuchs J."/>
            <person name="Jenkins J."/>
            <person name="Haas F.B."/>
            <person name="Piednoel M."/>
            <person name="Gundlach H."/>
            <person name="Van Bel M."/>
            <person name="Meyberg R."/>
            <person name="Vives C."/>
            <person name="Morata J."/>
            <person name="Symeonidi A."/>
            <person name="Hiss M."/>
            <person name="Muchero W."/>
            <person name="Kamisugi Y."/>
            <person name="Saleh O."/>
            <person name="Blanc G."/>
            <person name="Decker E.L."/>
            <person name="van Gessel N."/>
            <person name="Grimwood J."/>
            <person name="Hayes R.D."/>
            <person name="Graham S.W."/>
            <person name="Gunter L.E."/>
            <person name="McDaniel S.F."/>
            <person name="Hoernstein S.N.W."/>
            <person name="Larsson A."/>
            <person name="Li F.W."/>
            <person name="Perroud P.F."/>
            <person name="Phillips J."/>
            <person name="Ranjan P."/>
            <person name="Rokshar D.S."/>
            <person name="Rothfels C.J."/>
            <person name="Schneider L."/>
            <person name="Shu S."/>
            <person name="Stevenson D.W."/>
            <person name="Thummler F."/>
            <person name="Tillich M."/>
            <person name="Villarreal Aguilar J.C."/>
            <person name="Widiez T."/>
            <person name="Wong G.K."/>
            <person name="Wymore A."/>
            <person name="Zhang Y."/>
            <person name="Zimmer A.D."/>
            <person name="Quatrano R.S."/>
            <person name="Mayer K.F.X."/>
            <person name="Goodstein D."/>
            <person name="Casacuberta J.M."/>
            <person name="Vandepoele K."/>
            <person name="Reski R."/>
            <person name="Cuming A.C."/>
            <person name="Tuskan G.A."/>
            <person name="Maumus F."/>
            <person name="Salse J."/>
            <person name="Schmutz J."/>
            <person name="Rensing S.A."/>
        </authorList>
    </citation>
    <scope>NUCLEOTIDE SEQUENCE [LARGE SCALE GENOMIC DNA]</scope>
    <source>
        <strain evidence="3 4">cv. Gransden 2004</strain>
    </source>
</reference>
<feature type="transmembrane region" description="Helical" evidence="1">
    <location>
        <begin position="288"/>
        <end position="308"/>
    </location>
</feature>
<reference evidence="3" key="3">
    <citation type="submission" date="2020-12" db="UniProtKB">
        <authorList>
            <consortium name="EnsemblPlants"/>
        </authorList>
    </citation>
    <scope>IDENTIFICATION</scope>
</reference>
<dbReference type="InterPro" id="IPR010721">
    <property type="entry name" value="UstE-like"/>
</dbReference>
<dbReference type="Proteomes" id="UP000006727">
    <property type="component" value="Chromosome 5"/>
</dbReference>
<dbReference type="Pfam" id="PF06966">
    <property type="entry name" value="DUF1295"/>
    <property type="match status" value="1"/>
</dbReference>
<reference evidence="2 4" key="1">
    <citation type="journal article" date="2008" name="Science">
        <title>The Physcomitrella genome reveals evolutionary insights into the conquest of land by plants.</title>
        <authorList>
            <person name="Rensing S."/>
            <person name="Lang D."/>
            <person name="Zimmer A."/>
            <person name="Terry A."/>
            <person name="Salamov A."/>
            <person name="Shapiro H."/>
            <person name="Nishiyama T."/>
            <person name="Perroud P.-F."/>
            <person name="Lindquist E."/>
            <person name="Kamisugi Y."/>
            <person name="Tanahashi T."/>
            <person name="Sakakibara K."/>
            <person name="Fujita T."/>
            <person name="Oishi K."/>
            <person name="Shin-I T."/>
            <person name="Kuroki Y."/>
            <person name="Toyoda A."/>
            <person name="Suzuki Y."/>
            <person name="Hashimoto A."/>
            <person name="Yamaguchi K."/>
            <person name="Sugano A."/>
            <person name="Kohara Y."/>
            <person name="Fujiyama A."/>
            <person name="Anterola A."/>
            <person name="Aoki S."/>
            <person name="Ashton N."/>
            <person name="Barbazuk W.B."/>
            <person name="Barker E."/>
            <person name="Bennetzen J."/>
            <person name="Bezanilla M."/>
            <person name="Blankenship R."/>
            <person name="Cho S.H."/>
            <person name="Dutcher S."/>
            <person name="Estelle M."/>
            <person name="Fawcett J.A."/>
            <person name="Gundlach H."/>
            <person name="Hanada K."/>
            <person name="Heyl A."/>
            <person name="Hicks K.A."/>
            <person name="Hugh J."/>
            <person name="Lohr M."/>
            <person name="Mayer K."/>
            <person name="Melkozernov A."/>
            <person name="Murata T."/>
            <person name="Nelson D."/>
            <person name="Pils B."/>
            <person name="Prigge M."/>
            <person name="Reiss B."/>
            <person name="Renner T."/>
            <person name="Rombauts S."/>
            <person name="Rushton P."/>
            <person name="Sanderfoot A."/>
            <person name="Schween G."/>
            <person name="Shiu S.-H."/>
            <person name="Stueber K."/>
            <person name="Theodoulou F.L."/>
            <person name="Tu H."/>
            <person name="Van de Peer Y."/>
            <person name="Verrier P.J."/>
            <person name="Waters E."/>
            <person name="Wood A."/>
            <person name="Yang L."/>
            <person name="Cove D."/>
            <person name="Cuming A."/>
            <person name="Hasebe M."/>
            <person name="Lucas S."/>
            <person name="Mishler D.B."/>
            <person name="Reski R."/>
            <person name="Grigoriev I."/>
            <person name="Quatrano R.S."/>
            <person name="Boore J.L."/>
        </authorList>
    </citation>
    <scope>NUCLEOTIDE SEQUENCE [LARGE SCALE GENOMIC DNA]</scope>
    <source>
        <strain evidence="3 4">cv. Gransden 2004</strain>
    </source>
</reference>
<evidence type="ECO:0000313" key="4">
    <source>
        <dbReference type="Proteomes" id="UP000006727"/>
    </source>
</evidence>
<dbReference type="GO" id="GO:0016020">
    <property type="term" value="C:membrane"/>
    <property type="evidence" value="ECO:0000318"/>
    <property type="project" value="GO_Central"/>
</dbReference>
<feature type="transmembrane region" description="Helical" evidence="1">
    <location>
        <begin position="176"/>
        <end position="200"/>
    </location>
</feature>
<evidence type="ECO:0000256" key="1">
    <source>
        <dbReference type="SAM" id="Phobius"/>
    </source>
</evidence>